<name>A0A1C1CBS4_9EURO</name>
<dbReference type="Proteomes" id="UP000094526">
    <property type="component" value="Unassembled WGS sequence"/>
</dbReference>
<dbReference type="EMBL" id="LGRB01000017">
    <property type="protein sequence ID" value="OCT45990.1"/>
    <property type="molecule type" value="Genomic_DNA"/>
</dbReference>
<keyword evidence="3" id="KW-1185">Reference proteome</keyword>
<feature type="region of interest" description="Disordered" evidence="1">
    <location>
        <begin position="200"/>
        <end position="407"/>
    </location>
</feature>
<dbReference type="AlphaFoldDB" id="A0A1C1CBS4"/>
<reference evidence="3" key="1">
    <citation type="submission" date="2015-07" db="EMBL/GenBank/DDBJ databases">
        <authorList>
            <person name="Teixeira M.M."/>
            <person name="Souza R.C."/>
            <person name="Almeida L.G."/>
            <person name="Vicente V.A."/>
            <person name="de Hoog S."/>
            <person name="Bocca A.L."/>
            <person name="de Almeida S.R."/>
            <person name="Vasconcelos A.T."/>
            <person name="Felipe M.S."/>
        </authorList>
    </citation>
    <scope>NUCLEOTIDE SEQUENCE [LARGE SCALE GENOMIC DNA]</scope>
    <source>
        <strain evidence="3">KSF</strain>
    </source>
</reference>
<dbReference type="VEuPathDB" id="FungiDB:CLCR_00471"/>
<feature type="compositionally biased region" description="Basic and acidic residues" evidence="1">
    <location>
        <begin position="200"/>
        <end position="216"/>
    </location>
</feature>
<feature type="compositionally biased region" description="Basic residues" evidence="1">
    <location>
        <begin position="283"/>
        <end position="293"/>
    </location>
</feature>
<evidence type="ECO:0000256" key="1">
    <source>
        <dbReference type="SAM" id="MobiDB-lite"/>
    </source>
</evidence>
<protein>
    <submittedName>
        <fullName evidence="2">Uncharacterized protein</fullName>
    </submittedName>
</protein>
<sequence>MSSAAAGLTPLPPYIHHSTTRLTHRQAHTVLASFLDRAENDAAYRPDSTLTERGPQALSSSSTPNLTLSHLKRILKGIEGGRVGGGLLKVLDEDGNAAADDNGERDGDVLPDTEEGTRGVKRSLALDQDDTLPQDASGTPISKKQKQEQKQRQDVIALPDAERTDDPTDGAILETTLAAEDESEWQDPTLYALGRHEVNHNDAARGRGQVEDDARDGLYAGGGQNDAGREDELDLEEFDARNEIDEARHPGAGLKQPSGPEEESQLISIRIEGTGEVVDPREKRGKKAKKVKAAKNADHIHVETEPAGQSRNEERDDKKRKKKEKANHTGKSQGQGANRGGHDEDADVDIEMADSTPRERSQVSKHAEDKEATSQALSKEEKKKLKKLRHKDAKRDREEERLKKKAK</sequence>
<organism evidence="2 3">
    <name type="scientific">Cladophialophora carrionii</name>
    <dbReference type="NCBI Taxonomy" id="86049"/>
    <lineage>
        <taxon>Eukaryota</taxon>
        <taxon>Fungi</taxon>
        <taxon>Dikarya</taxon>
        <taxon>Ascomycota</taxon>
        <taxon>Pezizomycotina</taxon>
        <taxon>Eurotiomycetes</taxon>
        <taxon>Chaetothyriomycetidae</taxon>
        <taxon>Chaetothyriales</taxon>
        <taxon>Herpotrichiellaceae</taxon>
        <taxon>Cladophialophora</taxon>
    </lineage>
</organism>
<evidence type="ECO:0000313" key="2">
    <source>
        <dbReference type="EMBL" id="OCT45990.1"/>
    </source>
</evidence>
<feature type="compositionally biased region" description="Basic and acidic residues" evidence="1">
    <location>
        <begin position="356"/>
        <end position="383"/>
    </location>
</feature>
<feature type="compositionally biased region" description="Basic and acidic residues" evidence="1">
    <location>
        <begin position="238"/>
        <end position="249"/>
    </location>
</feature>
<proteinExistence type="predicted"/>
<dbReference type="OrthoDB" id="5426872at2759"/>
<accession>A0A1C1CBS4</accession>
<feature type="region of interest" description="Disordered" evidence="1">
    <location>
        <begin position="96"/>
        <end position="169"/>
    </location>
</feature>
<evidence type="ECO:0000313" key="3">
    <source>
        <dbReference type="Proteomes" id="UP000094526"/>
    </source>
</evidence>
<dbReference type="VEuPathDB" id="FungiDB:G647_10021"/>
<gene>
    <name evidence="2" type="ORF">CLCR_00471</name>
</gene>
<feature type="compositionally biased region" description="Basic and acidic residues" evidence="1">
    <location>
        <begin position="393"/>
        <end position="407"/>
    </location>
</feature>
<comment type="caution">
    <text evidence="2">The sequence shown here is derived from an EMBL/GenBank/DDBJ whole genome shotgun (WGS) entry which is preliminary data.</text>
</comment>
<feature type="compositionally biased region" description="Basic and acidic residues" evidence="1">
    <location>
        <begin position="295"/>
        <end position="304"/>
    </location>
</feature>